<organism evidence="5 6">
    <name type="scientific">Treponema vincentii ATCC 35580</name>
    <dbReference type="NCBI Taxonomy" id="596324"/>
    <lineage>
        <taxon>Bacteria</taxon>
        <taxon>Pseudomonadati</taxon>
        <taxon>Spirochaetota</taxon>
        <taxon>Spirochaetia</taxon>
        <taxon>Spirochaetales</taxon>
        <taxon>Treponemataceae</taxon>
        <taxon>Treponema</taxon>
    </lineage>
</organism>
<evidence type="ECO:0000259" key="4">
    <source>
        <dbReference type="PROSITE" id="PS50111"/>
    </source>
</evidence>
<dbReference type="GO" id="GO:0006935">
    <property type="term" value="P:chemotaxis"/>
    <property type="evidence" value="ECO:0007669"/>
    <property type="project" value="InterPro"/>
</dbReference>
<dbReference type="GO" id="GO:0016020">
    <property type="term" value="C:membrane"/>
    <property type="evidence" value="ECO:0007669"/>
    <property type="project" value="InterPro"/>
</dbReference>
<dbReference type="InterPro" id="IPR004089">
    <property type="entry name" value="MCPsignal_dom"/>
</dbReference>
<dbReference type="GO" id="GO:0004888">
    <property type="term" value="F:transmembrane signaling receptor activity"/>
    <property type="evidence" value="ECO:0007669"/>
    <property type="project" value="InterPro"/>
</dbReference>
<comment type="similarity">
    <text evidence="2">Belongs to the methyl-accepting chemotaxis (MCP) protein family.</text>
</comment>
<dbReference type="OrthoDB" id="368075at2"/>
<name>C8PN62_9SPIR</name>
<dbReference type="PANTHER" id="PTHR32089">
    <property type="entry name" value="METHYL-ACCEPTING CHEMOTAXIS PROTEIN MCPB"/>
    <property type="match status" value="1"/>
</dbReference>
<dbReference type="SUPFAM" id="SSF58104">
    <property type="entry name" value="Methyl-accepting chemotaxis protein (MCP) signaling domain"/>
    <property type="match status" value="1"/>
</dbReference>
<dbReference type="Pfam" id="PF00015">
    <property type="entry name" value="MCPsignal"/>
    <property type="match status" value="1"/>
</dbReference>
<dbReference type="AlphaFoldDB" id="C8PN62"/>
<dbReference type="Proteomes" id="UP000004509">
    <property type="component" value="Unassembled WGS sequence"/>
</dbReference>
<keyword evidence="1 3" id="KW-0807">Transducer</keyword>
<dbReference type="GO" id="GO:0007165">
    <property type="term" value="P:signal transduction"/>
    <property type="evidence" value="ECO:0007669"/>
    <property type="project" value="UniProtKB-KW"/>
</dbReference>
<reference evidence="5 6" key="1">
    <citation type="submission" date="2009-07" db="EMBL/GenBank/DDBJ databases">
        <authorList>
            <person name="Madupu R."/>
            <person name="Sebastian Y."/>
            <person name="Durkin A.S."/>
            <person name="Torralba M."/>
            <person name="Methe B."/>
            <person name="Sutton G.G."/>
            <person name="Strausberg R.L."/>
            <person name="Nelson K.E."/>
        </authorList>
    </citation>
    <scope>NUCLEOTIDE SEQUENCE [LARGE SCALE GENOMIC DNA]</scope>
    <source>
        <strain evidence="5 6">ATCC 35580</strain>
    </source>
</reference>
<dbReference type="STRING" id="596324.TREVI0001_1566"/>
<dbReference type="EMBL" id="ACYH01000012">
    <property type="protein sequence ID" value="EEV21205.1"/>
    <property type="molecule type" value="Genomic_DNA"/>
</dbReference>
<dbReference type="PANTHER" id="PTHR32089:SF112">
    <property type="entry name" value="LYSOZYME-LIKE PROTEIN-RELATED"/>
    <property type="match status" value="1"/>
</dbReference>
<accession>C8PN62</accession>
<evidence type="ECO:0000256" key="1">
    <source>
        <dbReference type="ARBA" id="ARBA00023224"/>
    </source>
</evidence>
<dbReference type="PRINTS" id="PR00260">
    <property type="entry name" value="CHEMTRNSDUCR"/>
</dbReference>
<evidence type="ECO:0000313" key="5">
    <source>
        <dbReference type="EMBL" id="EEV21205.1"/>
    </source>
</evidence>
<gene>
    <name evidence="5" type="ORF">TREVI0001_1566</name>
</gene>
<evidence type="ECO:0000313" key="6">
    <source>
        <dbReference type="Proteomes" id="UP000004509"/>
    </source>
</evidence>
<dbReference type="SMART" id="SM00283">
    <property type="entry name" value="MA"/>
    <property type="match status" value="1"/>
</dbReference>
<dbReference type="eggNOG" id="COG0840">
    <property type="taxonomic scope" value="Bacteria"/>
</dbReference>
<dbReference type="PROSITE" id="PS50111">
    <property type="entry name" value="CHEMOTAXIS_TRANSDUC_2"/>
    <property type="match status" value="1"/>
</dbReference>
<evidence type="ECO:0000256" key="2">
    <source>
        <dbReference type="ARBA" id="ARBA00029447"/>
    </source>
</evidence>
<dbReference type="Gene3D" id="1.10.287.950">
    <property type="entry name" value="Methyl-accepting chemotaxis protein"/>
    <property type="match status" value="1"/>
</dbReference>
<dbReference type="GeneID" id="301461204"/>
<proteinExistence type="inferred from homology"/>
<dbReference type="InterPro" id="IPR004090">
    <property type="entry name" value="Chemotax_Me-accpt_rcpt"/>
</dbReference>
<protein>
    <submittedName>
        <fullName evidence="5">Methyl-accepting chemotaxis protein signaling domain protein</fullName>
    </submittedName>
</protein>
<feature type="domain" description="Methyl-accepting transducer" evidence="4">
    <location>
        <begin position="40"/>
        <end position="258"/>
    </location>
</feature>
<sequence>MEIDEQTALQNFSDLVDKIVVKYNKGVVLDFVTRHSFQIINSSMEQLEKRFETIISAFEQIEKESSSSASNIDRVDDMLEQTLLSRKQLQTDIHHRVEEIDAAALNAQNTASSFQLLKERTGEVKSMLGDIQEVSIKTGILAINASIEAARAGKAGDSFRIIANEVRTLSTKTGTFAKTIEAKLAELQASVNDISENMSLFISLFSKFQQSFNGVLTAFDKDSVVLNDAGLALTEVTSSIKEQDTTIHEGFASLKDIETFLKETSAILEVVQTSHRHLGTLLQKKE</sequence>
<comment type="caution">
    <text evidence="5">The sequence shown here is derived from an EMBL/GenBank/DDBJ whole genome shotgun (WGS) entry which is preliminary data.</text>
</comment>
<evidence type="ECO:0000256" key="3">
    <source>
        <dbReference type="PROSITE-ProRule" id="PRU00284"/>
    </source>
</evidence>
<dbReference type="RefSeq" id="WP_006187976.1">
    <property type="nucleotide sequence ID" value="NZ_ACYH01000012.1"/>
</dbReference>